<dbReference type="STRING" id="62101.AB835_01535"/>
<organism evidence="1 2">
    <name type="scientific">Candidatus Endobugula sertula</name>
    <name type="common">Bugula neritina bacterial symbiont</name>
    <dbReference type="NCBI Taxonomy" id="62101"/>
    <lineage>
        <taxon>Bacteria</taxon>
        <taxon>Pseudomonadati</taxon>
        <taxon>Pseudomonadota</taxon>
        <taxon>Gammaproteobacteria</taxon>
        <taxon>Cellvibrionales</taxon>
        <taxon>Cellvibrionaceae</taxon>
        <taxon>Candidatus Endobugula</taxon>
    </lineage>
</organism>
<proteinExistence type="predicted"/>
<sequence>MAYHKLLILIDLLVFLSGLAESIKTHKCIKTRQNLSKPIQKRGNWTLFCKAREMLRALKDFQESATGYVISTVAAATTIASLTFSDAAQAENPVTAQPVAATQSLNAGERGLDAVQGRHDMEDYSNDTSIRGIGIFINLQGNASFTEGQALGDKLKNAFASRGVPVEYRINHSRGTATDLTFYVKGVDYKVNVANIQRDLGTILAKHNGAWLVENASLDSTIAPEQT</sequence>
<evidence type="ECO:0000313" key="2">
    <source>
        <dbReference type="Proteomes" id="UP000242502"/>
    </source>
</evidence>
<evidence type="ECO:0000313" key="1">
    <source>
        <dbReference type="EMBL" id="ODS24764.1"/>
    </source>
</evidence>
<comment type="caution">
    <text evidence="1">The sequence shown here is derived from an EMBL/GenBank/DDBJ whole genome shotgun (WGS) entry which is preliminary data.</text>
</comment>
<accession>A0A1D2QT77</accession>
<name>A0A1D2QT77_9GAMM</name>
<reference evidence="1 2" key="1">
    <citation type="journal article" date="2016" name="Appl. Environ. Microbiol.">
        <title>Lack of Overt Genome Reduction in the Bryostatin-Producing Bryozoan Symbiont "Candidatus Endobugula sertula".</title>
        <authorList>
            <person name="Miller I.J."/>
            <person name="Vanee N."/>
            <person name="Fong S.S."/>
            <person name="Lim-Fong G.E."/>
            <person name="Kwan J.C."/>
        </authorList>
    </citation>
    <scope>NUCLEOTIDE SEQUENCE [LARGE SCALE GENOMIC DNA]</scope>
    <source>
        <strain evidence="1">AB1-4</strain>
    </source>
</reference>
<gene>
    <name evidence="1" type="ORF">AB835_01535</name>
</gene>
<dbReference type="Proteomes" id="UP000242502">
    <property type="component" value="Unassembled WGS sequence"/>
</dbReference>
<protein>
    <submittedName>
        <fullName evidence="1">Uncharacterized protein</fullName>
    </submittedName>
</protein>
<dbReference type="AlphaFoldDB" id="A0A1D2QT77"/>
<dbReference type="EMBL" id="MDLC01000004">
    <property type="protein sequence ID" value="ODS24764.1"/>
    <property type="molecule type" value="Genomic_DNA"/>
</dbReference>